<gene>
    <name evidence="2" type="ORF">XNOV1_A019817</name>
</gene>
<dbReference type="AlphaFoldDB" id="A0AAV1F4A3"/>
<evidence type="ECO:0000256" key="1">
    <source>
        <dbReference type="SAM" id="MobiDB-lite"/>
    </source>
</evidence>
<feature type="region of interest" description="Disordered" evidence="1">
    <location>
        <begin position="1"/>
        <end position="32"/>
    </location>
</feature>
<name>A0AAV1F4A3_XYRNO</name>
<organism evidence="2 3">
    <name type="scientific">Xyrichtys novacula</name>
    <name type="common">Pearly razorfish</name>
    <name type="synonym">Hemipteronotus novacula</name>
    <dbReference type="NCBI Taxonomy" id="13765"/>
    <lineage>
        <taxon>Eukaryota</taxon>
        <taxon>Metazoa</taxon>
        <taxon>Chordata</taxon>
        <taxon>Craniata</taxon>
        <taxon>Vertebrata</taxon>
        <taxon>Euteleostomi</taxon>
        <taxon>Actinopterygii</taxon>
        <taxon>Neopterygii</taxon>
        <taxon>Teleostei</taxon>
        <taxon>Neoteleostei</taxon>
        <taxon>Acanthomorphata</taxon>
        <taxon>Eupercaria</taxon>
        <taxon>Labriformes</taxon>
        <taxon>Labridae</taxon>
        <taxon>Xyrichtys</taxon>
    </lineage>
</organism>
<feature type="compositionally biased region" description="Polar residues" evidence="1">
    <location>
        <begin position="18"/>
        <end position="32"/>
    </location>
</feature>
<accession>A0AAV1F4A3</accession>
<dbReference type="EMBL" id="OY660868">
    <property type="protein sequence ID" value="CAJ1056121.1"/>
    <property type="molecule type" value="Genomic_DNA"/>
</dbReference>
<protein>
    <submittedName>
        <fullName evidence="2">Uncharacterized protein</fullName>
    </submittedName>
</protein>
<keyword evidence="3" id="KW-1185">Reference proteome</keyword>
<dbReference type="Proteomes" id="UP001178508">
    <property type="component" value="Chromosome 5"/>
</dbReference>
<evidence type="ECO:0000313" key="2">
    <source>
        <dbReference type="EMBL" id="CAJ1056121.1"/>
    </source>
</evidence>
<sequence length="71" mass="7901">MAPTEDQPGLFRRRAPGTDTNVSNTEDGGTLEVTTLELQRNEEPRMHSDSLGLKFKVRKRRSNETILAGSS</sequence>
<reference evidence="2" key="1">
    <citation type="submission" date="2023-08" db="EMBL/GenBank/DDBJ databases">
        <authorList>
            <person name="Alioto T."/>
            <person name="Alioto T."/>
            <person name="Gomez Garrido J."/>
        </authorList>
    </citation>
    <scope>NUCLEOTIDE SEQUENCE</scope>
</reference>
<proteinExistence type="predicted"/>
<evidence type="ECO:0000313" key="3">
    <source>
        <dbReference type="Proteomes" id="UP001178508"/>
    </source>
</evidence>
<feature type="non-terminal residue" evidence="2">
    <location>
        <position position="1"/>
    </location>
</feature>